<proteinExistence type="predicted"/>
<reference evidence="3" key="1">
    <citation type="journal article" date="2019" name="Int. J. Syst. Evol. Microbiol.">
        <title>The Global Catalogue of Microorganisms (GCM) 10K type strain sequencing project: providing services to taxonomists for standard genome sequencing and annotation.</title>
        <authorList>
            <consortium name="The Broad Institute Genomics Platform"/>
            <consortium name="The Broad Institute Genome Sequencing Center for Infectious Disease"/>
            <person name="Wu L."/>
            <person name="Ma J."/>
        </authorList>
    </citation>
    <scope>NUCLEOTIDE SEQUENCE [LARGE SCALE GENOMIC DNA]</scope>
    <source>
        <strain evidence="3">CCM 7950</strain>
    </source>
</reference>
<accession>A0ABW4NWF7</accession>
<evidence type="ECO:0000313" key="2">
    <source>
        <dbReference type="EMBL" id="MFD1806271.1"/>
    </source>
</evidence>
<dbReference type="Pfam" id="PF07445">
    <property type="entry name" value="PriC"/>
    <property type="match status" value="1"/>
</dbReference>
<evidence type="ECO:0000256" key="1">
    <source>
        <dbReference type="SAM" id="Coils"/>
    </source>
</evidence>
<dbReference type="Proteomes" id="UP001597420">
    <property type="component" value="Unassembled WGS sequence"/>
</dbReference>
<keyword evidence="1" id="KW-0175">Coiled coil</keyword>
<dbReference type="Gene3D" id="1.20.1270.340">
    <property type="match status" value="1"/>
</dbReference>
<sequence>MTKTELLQSLTNKVNQLYTQYAQRTEQKLQTKFDPQLFSENGQSFSFYYQEIQQTLRHLAGVTENDLNLAIFFAEKLLSQCAALSDALNPIPIKTTPTKQTRQIAQNIHQLPPRERLEKYYAALQALNEKITQQEDEKRKAQDHNEKAYLVQKIAFTKQRREKCLMAIEVLEEYLVFKQNQI</sequence>
<name>A0ABW4NWF7_9PAST</name>
<dbReference type="RefSeq" id="WP_101776067.1">
    <property type="nucleotide sequence ID" value="NZ_JBHUFP010000010.1"/>
</dbReference>
<dbReference type="EMBL" id="JBHUFP010000010">
    <property type="protein sequence ID" value="MFD1806271.1"/>
    <property type="molecule type" value="Genomic_DNA"/>
</dbReference>
<dbReference type="InterPro" id="IPR038338">
    <property type="entry name" value="PriC_sf"/>
</dbReference>
<feature type="coiled-coil region" evidence="1">
    <location>
        <begin position="114"/>
        <end position="144"/>
    </location>
</feature>
<dbReference type="InterPro" id="IPR010890">
    <property type="entry name" value="PriC"/>
</dbReference>
<organism evidence="2 3">
    <name type="scientific">Pasteurella oralis</name>
    <dbReference type="NCBI Taxonomy" id="1071947"/>
    <lineage>
        <taxon>Bacteria</taxon>
        <taxon>Pseudomonadati</taxon>
        <taxon>Pseudomonadota</taxon>
        <taxon>Gammaproteobacteria</taxon>
        <taxon>Pasteurellales</taxon>
        <taxon>Pasteurellaceae</taxon>
        <taxon>Pasteurella</taxon>
    </lineage>
</organism>
<evidence type="ECO:0000313" key="3">
    <source>
        <dbReference type="Proteomes" id="UP001597420"/>
    </source>
</evidence>
<comment type="caution">
    <text evidence="2">The sequence shown here is derived from an EMBL/GenBank/DDBJ whole genome shotgun (WGS) entry which is preliminary data.</text>
</comment>
<gene>
    <name evidence="2" type="primary">priC</name>
    <name evidence="2" type="ORF">ACFSAV_07825</name>
</gene>
<keyword evidence="3" id="KW-1185">Reference proteome</keyword>
<protein>
    <submittedName>
        <fullName evidence="2">Primosomal replication protein PriC</fullName>
    </submittedName>
</protein>